<dbReference type="Proteomes" id="UP000649617">
    <property type="component" value="Unassembled WGS sequence"/>
</dbReference>
<keyword evidence="2" id="KW-1185">Reference proteome</keyword>
<dbReference type="OrthoDB" id="10332304at2759"/>
<accession>A0A812JMG9</accession>
<comment type="caution">
    <text evidence="1">The sequence shown here is derived from an EMBL/GenBank/DDBJ whole genome shotgun (WGS) entry which is preliminary data.</text>
</comment>
<proteinExistence type="predicted"/>
<evidence type="ECO:0000313" key="1">
    <source>
        <dbReference type="EMBL" id="CAE7209038.1"/>
    </source>
</evidence>
<evidence type="ECO:0000313" key="2">
    <source>
        <dbReference type="Proteomes" id="UP000649617"/>
    </source>
</evidence>
<reference evidence="1" key="1">
    <citation type="submission" date="2021-02" db="EMBL/GenBank/DDBJ databases">
        <authorList>
            <person name="Dougan E. K."/>
            <person name="Rhodes N."/>
            <person name="Thang M."/>
            <person name="Chan C."/>
        </authorList>
    </citation>
    <scope>NUCLEOTIDE SEQUENCE</scope>
</reference>
<feature type="non-terminal residue" evidence="1">
    <location>
        <position position="136"/>
    </location>
</feature>
<name>A0A812JMG9_SYMPI</name>
<dbReference type="EMBL" id="CAJNIZ010002308">
    <property type="protein sequence ID" value="CAE7209038.1"/>
    <property type="molecule type" value="Genomic_DNA"/>
</dbReference>
<gene>
    <name evidence="1" type="ORF">SPIL2461_LOCUS2170</name>
</gene>
<organism evidence="1 2">
    <name type="scientific">Symbiodinium pilosum</name>
    <name type="common">Dinoflagellate</name>
    <dbReference type="NCBI Taxonomy" id="2952"/>
    <lineage>
        <taxon>Eukaryota</taxon>
        <taxon>Sar</taxon>
        <taxon>Alveolata</taxon>
        <taxon>Dinophyceae</taxon>
        <taxon>Suessiales</taxon>
        <taxon>Symbiodiniaceae</taxon>
        <taxon>Symbiodinium</taxon>
    </lineage>
</organism>
<protein>
    <submittedName>
        <fullName evidence="1">Uncharacterized protein</fullName>
    </submittedName>
</protein>
<sequence>WFSKKLSRLFFDDPFQVAIDGYQTLAGFQKDMLTRLEDSMLYHCKFFVSQGTCAGIRNARFAKHRLTRRRRVFPSKISPGEECYGHNTTGHGSAADVVVHERCQMVRCYRELLEKRCLASLGKSPIAEATLHNNCA</sequence>
<dbReference type="AlphaFoldDB" id="A0A812JMG9"/>